<feature type="domain" description="Nudix hydrolase" evidence="2">
    <location>
        <begin position="1"/>
        <end position="129"/>
    </location>
</feature>
<comment type="caution">
    <text evidence="3">The sequence shown here is derived from an EMBL/GenBank/DDBJ whole genome shotgun (WGS) entry which is preliminary data.</text>
</comment>
<dbReference type="PANTHER" id="PTHR21340:SF0">
    <property type="entry name" value="BIS(5'-NUCLEOSYL)-TETRAPHOSPHATASE [ASYMMETRICAL]"/>
    <property type="match status" value="1"/>
</dbReference>
<accession>A0A139N1U7</accession>
<dbReference type="CDD" id="cd04664">
    <property type="entry name" value="NUDIX_DHNTPase_like"/>
    <property type="match status" value="1"/>
</dbReference>
<dbReference type="PROSITE" id="PS51462">
    <property type="entry name" value="NUDIX"/>
    <property type="match status" value="1"/>
</dbReference>
<dbReference type="SUPFAM" id="SSF55811">
    <property type="entry name" value="Nudix"/>
    <property type="match status" value="1"/>
</dbReference>
<evidence type="ECO:0000259" key="2">
    <source>
        <dbReference type="PROSITE" id="PS51462"/>
    </source>
</evidence>
<keyword evidence="1 3" id="KW-0378">Hydrolase</keyword>
<dbReference type="GO" id="GO:0006754">
    <property type="term" value="P:ATP biosynthetic process"/>
    <property type="evidence" value="ECO:0007669"/>
    <property type="project" value="TreeGrafter"/>
</dbReference>
<evidence type="ECO:0000313" key="3">
    <source>
        <dbReference type="EMBL" id="KXT69912.1"/>
    </source>
</evidence>
<dbReference type="PROSITE" id="PS00893">
    <property type="entry name" value="NUDIX_BOX"/>
    <property type="match status" value="1"/>
</dbReference>
<evidence type="ECO:0000313" key="4">
    <source>
        <dbReference type="Proteomes" id="UP000070377"/>
    </source>
</evidence>
<reference evidence="3 4" key="1">
    <citation type="submission" date="2016-01" db="EMBL/GenBank/DDBJ databases">
        <title>Highly variable Streptococcus oralis are common among viridans streptococci isolated from primates.</title>
        <authorList>
            <person name="Denapaite D."/>
            <person name="Rieger M."/>
            <person name="Koendgen S."/>
            <person name="Brueckner R."/>
            <person name="Ochigava I."/>
            <person name="Kappeler P."/>
            <person name="Maetz-Rensing K."/>
            <person name="Leendertz F."/>
            <person name="Hakenbeck R."/>
        </authorList>
    </citation>
    <scope>NUCLEOTIDE SEQUENCE [LARGE SCALE GENOMIC DNA]</scope>
    <source>
        <strain evidence="3 4">DD08</strain>
    </source>
</reference>
<dbReference type="InterPro" id="IPR015797">
    <property type="entry name" value="NUDIX_hydrolase-like_dom_sf"/>
</dbReference>
<dbReference type="EMBL" id="LQRD01000034">
    <property type="protein sequence ID" value="KXT69912.1"/>
    <property type="molecule type" value="Genomic_DNA"/>
</dbReference>
<dbReference type="InterPro" id="IPR000086">
    <property type="entry name" value="NUDIX_hydrolase_dom"/>
</dbReference>
<organism evidence="3 4">
    <name type="scientific">Streptococcus cristatus</name>
    <dbReference type="NCBI Taxonomy" id="45634"/>
    <lineage>
        <taxon>Bacteria</taxon>
        <taxon>Bacillati</taxon>
        <taxon>Bacillota</taxon>
        <taxon>Bacilli</taxon>
        <taxon>Lactobacillales</taxon>
        <taxon>Streptococcaceae</taxon>
        <taxon>Streptococcus</taxon>
    </lineage>
</organism>
<proteinExistence type="predicted"/>
<dbReference type="Pfam" id="PF00293">
    <property type="entry name" value="NUDIX"/>
    <property type="match status" value="1"/>
</dbReference>
<dbReference type="PATRIC" id="fig|45634.12.peg.1004"/>
<dbReference type="GO" id="GO:0004081">
    <property type="term" value="F:bis(5'-nucleosyl)-tetraphosphatase (asymmetrical) activity"/>
    <property type="evidence" value="ECO:0007669"/>
    <property type="project" value="TreeGrafter"/>
</dbReference>
<protein>
    <submittedName>
        <fullName evidence="3">Dihydroneopterin triphosphate pyrophosphohydrolase type 2 (NudB)</fullName>
    </submittedName>
</protein>
<dbReference type="InterPro" id="IPR051325">
    <property type="entry name" value="Nudix_hydrolase_domain"/>
</dbReference>
<dbReference type="GO" id="GO:0006167">
    <property type="term" value="P:AMP biosynthetic process"/>
    <property type="evidence" value="ECO:0007669"/>
    <property type="project" value="TreeGrafter"/>
</dbReference>
<evidence type="ECO:0000256" key="1">
    <source>
        <dbReference type="ARBA" id="ARBA00022801"/>
    </source>
</evidence>
<name>A0A139N1U7_STRCR</name>
<dbReference type="AlphaFoldDB" id="A0A139N1U7"/>
<dbReference type="Gene3D" id="3.90.79.10">
    <property type="entry name" value="Nucleoside Triphosphate Pyrophosphohydrolase"/>
    <property type="match status" value="1"/>
</dbReference>
<dbReference type="Proteomes" id="UP000070377">
    <property type="component" value="Unassembled WGS sequence"/>
</dbReference>
<dbReference type="InterPro" id="IPR020084">
    <property type="entry name" value="NUDIX_hydrolase_CS"/>
</dbReference>
<gene>
    <name evidence="3" type="ORF">SCRDD08_00962</name>
</gene>
<sequence length="131" mass="15134">MKYSIEAWIFAPRERQILLLQVEEDGLSFWQPITGGIEKDETAAAACQREILEETGLEMARSELQPLGHYTVEIDKNLSIHKSLFLARTQKKDILISDEHTDFQWIDLAQVPSQLYWPSNQATFEIISEKL</sequence>
<dbReference type="STRING" id="45634.SCRDD08_00962"/>
<dbReference type="PANTHER" id="PTHR21340">
    <property type="entry name" value="DIADENOSINE 5,5-P1,P4-TETRAPHOSPHATE PYROPHOSPHOHYDROLASE MUTT"/>
    <property type="match status" value="1"/>
</dbReference>